<feature type="compositionally biased region" description="Low complexity" evidence="1">
    <location>
        <begin position="116"/>
        <end position="126"/>
    </location>
</feature>
<dbReference type="AlphaFoldDB" id="A0AA35WQQ8"/>
<gene>
    <name evidence="2" type="ORF">GBAR_LOCUS13573</name>
</gene>
<feature type="compositionally biased region" description="Polar residues" evidence="1">
    <location>
        <begin position="56"/>
        <end position="66"/>
    </location>
</feature>
<accession>A0AA35WQQ8</accession>
<feature type="region of interest" description="Disordered" evidence="1">
    <location>
        <begin position="105"/>
        <end position="133"/>
    </location>
</feature>
<protein>
    <submittedName>
        <fullName evidence="2">Uncharacterized protein</fullName>
    </submittedName>
</protein>
<name>A0AA35WQQ8_GEOBA</name>
<proteinExistence type="predicted"/>
<evidence type="ECO:0000256" key="1">
    <source>
        <dbReference type="SAM" id="MobiDB-lite"/>
    </source>
</evidence>
<feature type="region of interest" description="Disordered" evidence="1">
    <location>
        <begin position="1"/>
        <end position="66"/>
    </location>
</feature>
<keyword evidence="3" id="KW-1185">Reference proteome</keyword>
<feature type="compositionally biased region" description="Basic residues" evidence="1">
    <location>
        <begin position="8"/>
        <end position="25"/>
    </location>
</feature>
<evidence type="ECO:0000313" key="3">
    <source>
        <dbReference type="Proteomes" id="UP001174909"/>
    </source>
</evidence>
<evidence type="ECO:0000313" key="2">
    <source>
        <dbReference type="EMBL" id="CAI8023170.1"/>
    </source>
</evidence>
<reference evidence="2" key="1">
    <citation type="submission" date="2023-03" db="EMBL/GenBank/DDBJ databases">
        <authorList>
            <person name="Steffen K."/>
            <person name="Cardenas P."/>
        </authorList>
    </citation>
    <scope>NUCLEOTIDE SEQUENCE</scope>
</reference>
<comment type="caution">
    <text evidence="2">The sequence shown here is derived from an EMBL/GenBank/DDBJ whole genome shotgun (WGS) entry which is preliminary data.</text>
</comment>
<feature type="compositionally biased region" description="Basic and acidic residues" evidence="1">
    <location>
        <begin position="44"/>
        <end position="53"/>
    </location>
</feature>
<feature type="compositionally biased region" description="Acidic residues" evidence="1">
    <location>
        <begin position="30"/>
        <end position="43"/>
    </location>
</feature>
<organism evidence="2 3">
    <name type="scientific">Geodia barretti</name>
    <name type="common">Barrett's horny sponge</name>
    <dbReference type="NCBI Taxonomy" id="519541"/>
    <lineage>
        <taxon>Eukaryota</taxon>
        <taxon>Metazoa</taxon>
        <taxon>Porifera</taxon>
        <taxon>Demospongiae</taxon>
        <taxon>Heteroscleromorpha</taxon>
        <taxon>Tetractinellida</taxon>
        <taxon>Astrophorina</taxon>
        <taxon>Geodiidae</taxon>
        <taxon>Geodia</taxon>
    </lineage>
</organism>
<sequence>MYSNPLYARRKERSKKKGGRESRKRKLEEVDVEEEDEKEEEGEGERGGERWWESENSIPQKNRSTASFFITPSEPLSSFLLSDSETYDSGNASAVSTDIASLQHSANHDAATSRVLADAQRQQQLRATDEGGLVESSSFELRTVLHTNR</sequence>
<dbReference type="EMBL" id="CASHTH010002000">
    <property type="protein sequence ID" value="CAI8023170.1"/>
    <property type="molecule type" value="Genomic_DNA"/>
</dbReference>
<dbReference type="Proteomes" id="UP001174909">
    <property type="component" value="Unassembled WGS sequence"/>
</dbReference>